<feature type="transmembrane region" description="Helical" evidence="7">
    <location>
        <begin position="74"/>
        <end position="93"/>
    </location>
</feature>
<feature type="transmembrane region" description="Helical" evidence="7">
    <location>
        <begin position="386"/>
        <end position="404"/>
    </location>
</feature>
<dbReference type="KEGG" id="nav:JQS30_13905"/>
<dbReference type="Pfam" id="PF07690">
    <property type="entry name" value="MFS_1"/>
    <property type="match status" value="1"/>
</dbReference>
<comment type="subcellular location">
    <subcellularLocation>
        <location evidence="1">Cell membrane</location>
        <topology evidence="1">Multi-pass membrane protein</topology>
    </subcellularLocation>
</comment>
<evidence type="ECO:0000256" key="2">
    <source>
        <dbReference type="ARBA" id="ARBA00022448"/>
    </source>
</evidence>
<dbReference type="InterPro" id="IPR036259">
    <property type="entry name" value="MFS_trans_sf"/>
</dbReference>
<evidence type="ECO:0000256" key="6">
    <source>
        <dbReference type="ARBA" id="ARBA00023136"/>
    </source>
</evidence>
<keyword evidence="6 7" id="KW-0472">Membrane</keyword>
<dbReference type="EMBL" id="CP070496">
    <property type="protein sequence ID" value="QSB04846.1"/>
    <property type="molecule type" value="Genomic_DNA"/>
</dbReference>
<proteinExistence type="predicted"/>
<evidence type="ECO:0000256" key="7">
    <source>
        <dbReference type="SAM" id="Phobius"/>
    </source>
</evidence>
<feature type="transmembrane region" description="Helical" evidence="7">
    <location>
        <begin position="99"/>
        <end position="118"/>
    </location>
</feature>
<evidence type="ECO:0000256" key="3">
    <source>
        <dbReference type="ARBA" id="ARBA00022475"/>
    </source>
</evidence>
<feature type="transmembrane region" description="Helical" evidence="7">
    <location>
        <begin position="41"/>
        <end position="62"/>
    </location>
</feature>
<dbReference type="InterPro" id="IPR020846">
    <property type="entry name" value="MFS_dom"/>
</dbReference>
<dbReference type="InterPro" id="IPR011701">
    <property type="entry name" value="MFS"/>
</dbReference>
<organism evidence="9 10">
    <name type="scientific">Natronoglycomyces albus</name>
    <dbReference type="NCBI Taxonomy" id="2811108"/>
    <lineage>
        <taxon>Bacteria</taxon>
        <taxon>Bacillati</taxon>
        <taxon>Actinomycetota</taxon>
        <taxon>Actinomycetes</taxon>
        <taxon>Glycomycetales</taxon>
        <taxon>Glycomycetaceae</taxon>
        <taxon>Natronoglycomyces</taxon>
    </lineage>
</organism>
<dbReference type="Proteomes" id="UP000662939">
    <property type="component" value="Chromosome"/>
</dbReference>
<dbReference type="GO" id="GO:0022857">
    <property type="term" value="F:transmembrane transporter activity"/>
    <property type="evidence" value="ECO:0007669"/>
    <property type="project" value="InterPro"/>
</dbReference>
<dbReference type="Gene3D" id="1.20.1250.20">
    <property type="entry name" value="MFS general substrate transporter like domains"/>
    <property type="match status" value="2"/>
</dbReference>
<feature type="transmembrane region" description="Helical" evidence="7">
    <location>
        <begin position="319"/>
        <end position="338"/>
    </location>
</feature>
<keyword evidence="3" id="KW-1003">Cell membrane</keyword>
<keyword evidence="10" id="KW-1185">Reference proteome</keyword>
<reference evidence="9" key="1">
    <citation type="submission" date="2021-02" db="EMBL/GenBank/DDBJ databases">
        <title>Natronoglycomyces albus gen. nov., sp. nov, a haloalkaliphilic actinobacterium from a soda solonchak soil.</title>
        <authorList>
            <person name="Sorokin D.Y."/>
            <person name="Khijniak T.V."/>
            <person name="Zakharycheva A.P."/>
            <person name="Boueva O.V."/>
            <person name="Ariskina E.V."/>
            <person name="Hahnke R.L."/>
            <person name="Bunk B."/>
            <person name="Sproer C."/>
            <person name="Schumann P."/>
            <person name="Evtushenko L.I."/>
            <person name="Kublanov I.V."/>
        </authorList>
    </citation>
    <scope>NUCLEOTIDE SEQUENCE</scope>
    <source>
        <strain evidence="9">DSM 106290</strain>
    </source>
</reference>
<dbReference type="AlphaFoldDB" id="A0A895XQK7"/>
<evidence type="ECO:0000256" key="1">
    <source>
        <dbReference type="ARBA" id="ARBA00004651"/>
    </source>
</evidence>
<dbReference type="GO" id="GO:0005886">
    <property type="term" value="C:plasma membrane"/>
    <property type="evidence" value="ECO:0007669"/>
    <property type="project" value="UniProtKB-SubCell"/>
</dbReference>
<keyword evidence="4 7" id="KW-0812">Transmembrane</keyword>
<dbReference type="PANTHER" id="PTHR23517">
    <property type="entry name" value="RESISTANCE PROTEIN MDTM, PUTATIVE-RELATED-RELATED"/>
    <property type="match status" value="1"/>
</dbReference>
<keyword evidence="2" id="KW-0813">Transport</keyword>
<feature type="transmembrane region" description="Helical" evidence="7">
    <location>
        <begin position="259"/>
        <end position="289"/>
    </location>
</feature>
<sequence length="420" mass="45503">MSWSSLDPTLRIRIGVGFVQRFLAIMLMPLMVIYLTGLYGIATAGVLSLIVAAAAIVSNFVGGHLADIHGRRPLFLFGEVGALVTFVGLTVAVSPWWDSGVAVFGFFLLNQVVCNVAIPAGESMLIDASSPENRKLVYTINYWSINLAFTGGALTGGFLYGNFFMWLLAGSAVLCLVTLIISWIWLTETMPQITEAARRGILGMVRGYVEVARDTVFLRLMLAAVLTRAIEVQIGYYIAVRLAEEFPRQTLVSWGEWKAAIGGVEMLGILRAVNTVLIVVLALFAGVLFGKLSDRWRLYGGITLFTAGYMVWAVSNSGWLLIVAAVVLTIGEISNVPIKQVLLADLVDPNARTKYLAAYGLNARIGLLIGSGCVILGAFVPSYTMAILYGLCGIGAIAFYRSLLRIREQRAARESNLVAT</sequence>
<accession>A0A895XQK7</accession>
<feature type="transmembrane region" description="Helical" evidence="7">
    <location>
        <begin position="12"/>
        <end position="35"/>
    </location>
</feature>
<name>A0A895XQK7_9ACTN</name>
<evidence type="ECO:0000256" key="4">
    <source>
        <dbReference type="ARBA" id="ARBA00022692"/>
    </source>
</evidence>
<feature type="domain" description="Major facilitator superfamily (MFS) profile" evidence="8">
    <location>
        <begin position="217"/>
        <end position="420"/>
    </location>
</feature>
<feature type="transmembrane region" description="Helical" evidence="7">
    <location>
        <begin position="166"/>
        <end position="186"/>
    </location>
</feature>
<feature type="transmembrane region" description="Helical" evidence="7">
    <location>
        <begin position="359"/>
        <end position="380"/>
    </location>
</feature>
<evidence type="ECO:0000259" key="8">
    <source>
        <dbReference type="PROSITE" id="PS50850"/>
    </source>
</evidence>
<dbReference type="SUPFAM" id="SSF103473">
    <property type="entry name" value="MFS general substrate transporter"/>
    <property type="match status" value="1"/>
</dbReference>
<keyword evidence="5 7" id="KW-1133">Transmembrane helix</keyword>
<dbReference type="RefSeq" id="WP_213170845.1">
    <property type="nucleotide sequence ID" value="NZ_CP070496.1"/>
</dbReference>
<evidence type="ECO:0000256" key="5">
    <source>
        <dbReference type="ARBA" id="ARBA00022989"/>
    </source>
</evidence>
<dbReference type="InterPro" id="IPR050171">
    <property type="entry name" value="MFS_Transporters"/>
</dbReference>
<protein>
    <submittedName>
        <fullName evidence="9">MFS transporter</fullName>
    </submittedName>
</protein>
<feature type="transmembrane region" description="Helical" evidence="7">
    <location>
        <begin position="139"/>
        <end position="160"/>
    </location>
</feature>
<evidence type="ECO:0000313" key="9">
    <source>
        <dbReference type="EMBL" id="QSB04846.1"/>
    </source>
</evidence>
<evidence type="ECO:0000313" key="10">
    <source>
        <dbReference type="Proteomes" id="UP000662939"/>
    </source>
</evidence>
<dbReference type="PROSITE" id="PS50850">
    <property type="entry name" value="MFS"/>
    <property type="match status" value="1"/>
</dbReference>
<dbReference type="PANTHER" id="PTHR23517:SF3">
    <property type="entry name" value="INTEGRAL MEMBRANE TRANSPORT PROTEIN"/>
    <property type="match status" value="1"/>
</dbReference>
<gene>
    <name evidence="9" type="ORF">JQS30_13905</name>
</gene>